<dbReference type="OrthoDB" id="345532at2"/>
<keyword evidence="2" id="KW-1185">Reference proteome</keyword>
<feature type="non-terminal residue" evidence="1">
    <location>
        <position position="652"/>
    </location>
</feature>
<dbReference type="Proteomes" id="UP000298264">
    <property type="component" value="Unassembled WGS sequence"/>
</dbReference>
<dbReference type="NCBIfam" id="TIGR04388">
    <property type="entry name" value="Lepto_longest"/>
    <property type="match status" value="1"/>
</dbReference>
<name>A0A4R9LIH3_9LEPT</name>
<dbReference type="AlphaFoldDB" id="A0A4R9LIH3"/>
<sequence>HSLMGTPDRWVTSVVVANLYTDSYNLYNRSPYGWNSVSHTEGNLLVDSAAGNPYDIWYQHQHWAVPQNQMGAIGYRVLYTMHDQHSADMASYWDSNSTSLTGQLSKYTNDINPAISSWEGQVASYSSFYEQWKTNADALKEQAKTDYENSLADLETKKTAWLSKLEAERQDGILKWAELKREAASAESKSDIATLKAELKATKSSVTDFSTGTESVLSSYDDSLTRLTTKEFVFNEPVQKQAVITQNTSMGLGEFFSKDRSLSEVSKISVFDKVSTMGSFSLGGVAAGIGLVQTDPVIYKTISLVESATGAVGGFVSSLTGNTSGGQSYSIFNAASQKKVETSLKVDGKDISTIFSNTANGVYQYSQLLSTNENNERMADKEQEKLLNQITYGIKWEDRVVLKYNDNGVLEGNKEFQHILNQMNDSKFKPMTDCMAEKGATQEGCFKTTFKDSIAYMQGQGFEYQNGMIVRSLNKMEKILLGQTTGLTMTAEEKALTGTCYVDPTQCKSLLRQDYTYTVNKETNIATLTKSISNGQIGGRRDGKYISGAQTETRYVSLAEVKPIMAPKGKDLFDSWGEEEWDNIGSQQNAVLKNFYDVGLAGDVKRISSAANDISAGKDRNEKKFQEAKIAAESADSFIKDMIMAYISGGVA</sequence>
<proteinExistence type="predicted"/>
<gene>
    <name evidence="1" type="ORF">EHS11_19720</name>
</gene>
<organism evidence="1 2">
    <name type="scientific">Leptospira ilyithenensis</name>
    <dbReference type="NCBI Taxonomy" id="2484901"/>
    <lineage>
        <taxon>Bacteria</taxon>
        <taxon>Pseudomonadati</taxon>
        <taxon>Spirochaetota</taxon>
        <taxon>Spirochaetia</taxon>
        <taxon>Leptospirales</taxon>
        <taxon>Leptospiraceae</taxon>
        <taxon>Leptospira</taxon>
    </lineage>
</organism>
<dbReference type="RefSeq" id="WP_135766104.1">
    <property type="nucleotide sequence ID" value="NZ_RQHV01000068.1"/>
</dbReference>
<reference evidence="1" key="1">
    <citation type="journal article" date="2019" name="PLoS Negl. Trop. Dis.">
        <title>Revisiting the worldwide diversity of Leptospira species in the environment.</title>
        <authorList>
            <person name="Vincent A.T."/>
            <person name="Schiettekatte O."/>
            <person name="Bourhy P."/>
            <person name="Veyrier F.J."/>
            <person name="Picardeau M."/>
        </authorList>
    </citation>
    <scope>NUCLEOTIDE SEQUENCE [LARGE SCALE GENOMIC DNA]</scope>
    <source>
        <strain evidence="1">201400974</strain>
    </source>
</reference>
<protein>
    <submittedName>
        <fullName evidence="1">TIGR04388 family protein</fullName>
    </submittedName>
</protein>
<comment type="caution">
    <text evidence="1">The sequence shown here is derived from an EMBL/GenBank/DDBJ whole genome shotgun (WGS) entry which is preliminary data.</text>
</comment>
<evidence type="ECO:0000313" key="2">
    <source>
        <dbReference type="Proteomes" id="UP000298264"/>
    </source>
</evidence>
<dbReference type="InterPro" id="IPR030885">
    <property type="entry name" value="Lepto_longest"/>
</dbReference>
<accession>A0A4R9LIH3</accession>
<evidence type="ECO:0000313" key="1">
    <source>
        <dbReference type="EMBL" id="TGN04399.1"/>
    </source>
</evidence>
<feature type="non-terminal residue" evidence="1">
    <location>
        <position position="1"/>
    </location>
</feature>
<dbReference type="EMBL" id="RQHV01000068">
    <property type="protein sequence ID" value="TGN04399.1"/>
    <property type="molecule type" value="Genomic_DNA"/>
</dbReference>